<keyword evidence="2" id="KW-0238">DNA-binding</keyword>
<dbReference type="PANTHER" id="PTHR46796:SF2">
    <property type="entry name" value="TRANSCRIPTIONAL REGULATORY PROTEIN"/>
    <property type="match status" value="1"/>
</dbReference>
<evidence type="ECO:0000256" key="4">
    <source>
        <dbReference type="ARBA" id="ARBA00023163"/>
    </source>
</evidence>
<dbReference type="PANTHER" id="PTHR46796">
    <property type="entry name" value="HTH-TYPE TRANSCRIPTIONAL ACTIVATOR RHAS-RELATED"/>
    <property type="match status" value="1"/>
</dbReference>
<dbReference type="InterPro" id="IPR018062">
    <property type="entry name" value="HTH_AraC-typ_CS"/>
</dbReference>
<gene>
    <name evidence="5" type="ORF">A4W93_20855</name>
</gene>
<evidence type="ECO:0000313" key="5">
    <source>
        <dbReference type="EMBL" id="ARN22152.1"/>
    </source>
</evidence>
<dbReference type="RefSeq" id="WP_085752449.1">
    <property type="nucleotide sequence ID" value="NZ_BSPR01000006.1"/>
</dbReference>
<dbReference type="Gene3D" id="1.10.10.60">
    <property type="entry name" value="Homeodomain-like"/>
    <property type="match status" value="2"/>
</dbReference>
<dbReference type="InterPro" id="IPR050204">
    <property type="entry name" value="AraC_XylS_family_regulators"/>
</dbReference>
<dbReference type="InterPro" id="IPR037923">
    <property type="entry name" value="HTH-like"/>
</dbReference>
<evidence type="ECO:0000256" key="3">
    <source>
        <dbReference type="ARBA" id="ARBA00023159"/>
    </source>
</evidence>
<dbReference type="OrthoDB" id="3631840at2"/>
<name>A0A1W6LD25_9BURK</name>
<dbReference type="PROSITE" id="PS00041">
    <property type="entry name" value="HTH_ARAC_FAMILY_1"/>
    <property type="match status" value="1"/>
</dbReference>
<dbReference type="EMBL" id="CP015118">
    <property type="protein sequence ID" value="ARN22152.1"/>
    <property type="molecule type" value="Genomic_DNA"/>
</dbReference>
<evidence type="ECO:0000313" key="6">
    <source>
        <dbReference type="Proteomes" id="UP000193427"/>
    </source>
</evidence>
<accession>A0A1W6LD25</accession>
<dbReference type="SUPFAM" id="SSF46689">
    <property type="entry name" value="Homeodomain-like"/>
    <property type="match status" value="2"/>
</dbReference>
<dbReference type="PROSITE" id="PS01124">
    <property type="entry name" value="HTH_ARAC_FAMILY_2"/>
    <property type="match status" value="1"/>
</dbReference>
<dbReference type="InterPro" id="IPR018060">
    <property type="entry name" value="HTH_AraC"/>
</dbReference>
<dbReference type="Proteomes" id="UP000193427">
    <property type="component" value="Chromosome"/>
</dbReference>
<dbReference type="SMART" id="SM00342">
    <property type="entry name" value="HTH_ARAC"/>
    <property type="match status" value="1"/>
</dbReference>
<dbReference type="Pfam" id="PF02311">
    <property type="entry name" value="AraC_binding"/>
    <property type="match status" value="1"/>
</dbReference>
<dbReference type="AlphaFoldDB" id="A0A1W6LD25"/>
<dbReference type="GO" id="GO:0003700">
    <property type="term" value="F:DNA-binding transcription factor activity"/>
    <property type="evidence" value="ECO:0007669"/>
    <property type="project" value="InterPro"/>
</dbReference>
<dbReference type="InterPro" id="IPR003313">
    <property type="entry name" value="AraC-bd"/>
</dbReference>
<dbReference type="SUPFAM" id="SSF51215">
    <property type="entry name" value="Regulatory protein AraC"/>
    <property type="match status" value="1"/>
</dbReference>
<dbReference type="KEGG" id="rgu:A4W93_20855"/>
<dbReference type="STRING" id="946333.A4W93_20855"/>
<protein>
    <submittedName>
        <fullName evidence="5">AraC family transcriptional regulator</fullName>
    </submittedName>
</protein>
<dbReference type="GO" id="GO:0043565">
    <property type="term" value="F:sequence-specific DNA binding"/>
    <property type="evidence" value="ECO:0007669"/>
    <property type="project" value="InterPro"/>
</dbReference>
<organism evidence="5 6">
    <name type="scientific">Piscinibacter gummiphilus</name>
    <dbReference type="NCBI Taxonomy" id="946333"/>
    <lineage>
        <taxon>Bacteria</taxon>
        <taxon>Pseudomonadati</taxon>
        <taxon>Pseudomonadota</taxon>
        <taxon>Betaproteobacteria</taxon>
        <taxon>Burkholderiales</taxon>
        <taxon>Sphaerotilaceae</taxon>
        <taxon>Piscinibacter</taxon>
    </lineage>
</organism>
<proteinExistence type="predicted"/>
<keyword evidence="1" id="KW-0805">Transcription regulation</keyword>
<keyword evidence="6" id="KW-1185">Reference proteome</keyword>
<reference evidence="5 6" key="1">
    <citation type="submission" date="2016-04" db="EMBL/GenBank/DDBJ databases">
        <title>Complete genome sequence of natural rubber-degrading, novel Gram-negative bacterium, Rhizobacter gummiphilus strain NS21.</title>
        <authorList>
            <person name="Tabata M."/>
            <person name="Kasai D."/>
            <person name="Fukuda M."/>
        </authorList>
    </citation>
    <scope>NUCLEOTIDE SEQUENCE [LARGE SCALE GENOMIC DNA]</scope>
    <source>
        <strain evidence="5 6">NS21</strain>
    </source>
</reference>
<keyword evidence="3" id="KW-0010">Activator</keyword>
<evidence type="ECO:0000256" key="2">
    <source>
        <dbReference type="ARBA" id="ARBA00023125"/>
    </source>
</evidence>
<sequence length="269" mass="28925">MAAPAPIHHARVLGSPWPGVFVTEIDSGRHFGRHWHTTHGLGLLDAGAQRSASGVGRVDAFAGDLIATNPGEVHDGQPLGGPSRRWRMVYLDAGAMAAWDGLGVDRDVTRPVFHDPALRARLGRLFARLDAWAGGQGDRLACDESLAEVVAGLAPHGLTMAPREVSADVRRVHERLADVSGEDPSLAELAALAGLGPFQLLRRFQKVYGAPPHAWRLACRAEQARQWIRAGMPLAEAAAQAGFADQSHLTRVFSRQFGFTPGAWRRAVA</sequence>
<keyword evidence="4" id="KW-0804">Transcription</keyword>
<dbReference type="Pfam" id="PF12833">
    <property type="entry name" value="HTH_18"/>
    <property type="match status" value="1"/>
</dbReference>
<evidence type="ECO:0000256" key="1">
    <source>
        <dbReference type="ARBA" id="ARBA00023015"/>
    </source>
</evidence>
<dbReference type="InterPro" id="IPR009057">
    <property type="entry name" value="Homeodomain-like_sf"/>
</dbReference>